<dbReference type="GO" id="GO:0006166">
    <property type="term" value="P:purine ribonucleoside salvage"/>
    <property type="evidence" value="ECO:0007669"/>
    <property type="project" value="UniProtKB-KW"/>
</dbReference>
<keyword evidence="4" id="KW-0660">Purine salvage</keyword>
<evidence type="ECO:0000259" key="5">
    <source>
        <dbReference type="Pfam" id="PF01048"/>
    </source>
</evidence>
<gene>
    <name evidence="6" type="ORF">B1B_04571</name>
</gene>
<evidence type="ECO:0000313" key="6">
    <source>
        <dbReference type="EMBL" id="EQD71244.1"/>
    </source>
</evidence>
<dbReference type="HAMAP" id="MF_01963">
    <property type="entry name" value="MTAP"/>
    <property type="match status" value="1"/>
</dbReference>
<comment type="similarity">
    <text evidence="1">Belongs to the PNP/MTAP phosphorylase family.</text>
</comment>
<dbReference type="GO" id="GO:0017061">
    <property type="term" value="F:S-methyl-5-thioadenosine phosphorylase activity"/>
    <property type="evidence" value="ECO:0007669"/>
    <property type="project" value="InterPro"/>
</dbReference>
<accession>T1CRY5</accession>
<keyword evidence="3" id="KW-0808">Transferase</keyword>
<keyword evidence="2" id="KW-0328">Glycosyltransferase</keyword>
<proteinExistence type="inferred from homology"/>
<dbReference type="GO" id="GO:0005829">
    <property type="term" value="C:cytosol"/>
    <property type="evidence" value="ECO:0007669"/>
    <property type="project" value="TreeGrafter"/>
</dbReference>
<dbReference type="PROSITE" id="PS01240">
    <property type="entry name" value="PNP_MTAP_2"/>
    <property type="match status" value="1"/>
</dbReference>
<dbReference type="GO" id="GO:0019509">
    <property type="term" value="P:L-methionine salvage from methylthioadenosine"/>
    <property type="evidence" value="ECO:0007669"/>
    <property type="project" value="TreeGrafter"/>
</dbReference>
<dbReference type="InterPro" id="IPR010044">
    <property type="entry name" value="MTAP"/>
</dbReference>
<dbReference type="InterPro" id="IPR000845">
    <property type="entry name" value="Nucleoside_phosphorylase_d"/>
</dbReference>
<organism evidence="6">
    <name type="scientific">mine drainage metagenome</name>
    <dbReference type="NCBI Taxonomy" id="410659"/>
    <lineage>
        <taxon>unclassified sequences</taxon>
        <taxon>metagenomes</taxon>
        <taxon>ecological metagenomes</taxon>
    </lineage>
</organism>
<name>T1CRY5_9ZZZZ</name>
<evidence type="ECO:0000256" key="1">
    <source>
        <dbReference type="ARBA" id="ARBA00006751"/>
    </source>
</evidence>
<dbReference type="SUPFAM" id="SSF53167">
    <property type="entry name" value="Purine and uridine phosphorylases"/>
    <property type="match status" value="1"/>
</dbReference>
<dbReference type="InterPro" id="IPR035994">
    <property type="entry name" value="Nucleoside_phosphorylase_sf"/>
</dbReference>
<dbReference type="FunFam" id="3.40.50.1580:FF:000012">
    <property type="entry name" value="Probable 6-oxopurine nucleoside phosphorylase"/>
    <property type="match status" value="1"/>
</dbReference>
<dbReference type="AlphaFoldDB" id="T1CRY5"/>
<evidence type="ECO:0000256" key="3">
    <source>
        <dbReference type="ARBA" id="ARBA00022679"/>
    </source>
</evidence>
<feature type="domain" description="Nucleoside phosphorylase" evidence="5">
    <location>
        <begin position="2"/>
        <end position="233"/>
    </location>
</feature>
<dbReference type="Pfam" id="PF01048">
    <property type="entry name" value="PNP_UDP_1"/>
    <property type="match status" value="1"/>
</dbReference>
<evidence type="ECO:0000256" key="4">
    <source>
        <dbReference type="ARBA" id="ARBA00022726"/>
    </source>
</evidence>
<dbReference type="NCBIfam" id="TIGR01694">
    <property type="entry name" value="MTAP"/>
    <property type="match status" value="1"/>
</dbReference>
<sequence length="256" mass="27591">MAVIGGSGLYESGLFPRHERRRVSTPWGAPSGVVEVGSLDGTRVLFLPRHGVGHTIPAHMVNYRANVDALASLGAEVILAVNSVGSLKVELPPGQFVLPDQFVDLTKGRPSSFYNGGRAFHVGMADPFCPALEGLARSVGGELGLTVASGKTYVCVEGPRFSTRAESRFFQGFADIIGMTLVPEASLARERGICYLPLCMVTDYDVWADHPVDAVGVAKVMAENVDRVRRWVRVLLPRIPAERACACRHAPEMASF</sequence>
<comment type="caution">
    <text evidence="6">The sequence shown here is derived from an EMBL/GenBank/DDBJ whole genome shotgun (WGS) entry which is preliminary data.</text>
</comment>
<dbReference type="Gene3D" id="3.40.50.1580">
    <property type="entry name" value="Nucleoside phosphorylase domain"/>
    <property type="match status" value="1"/>
</dbReference>
<protein>
    <submittedName>
        <fullName evidence="6">5'-methylthioadenosine phosphorylase II</fullName>
    </submittedName>
</protein>
<dbReference type="InterPro" id="IPR018099">
    <property type="entry name" value="Purine_phosphorylase-2_CS"/>
</dbReference>
<evidence type="ECO:0000256" key="2">
    <source>
        <dbReference type="ARBA" id="ARBA00022676"/>
    </source>
</evidence>
<reference evidence="6" key="2">
    <citation type="journal article" date="2014" name="ISME J.">
        <title>Microbial stratification in low pH oxic and suboxic macroscopic growths along an acid mine drainage.</title>
        <authorList>
            <person name="Mendez-Garcia C."/>
            <person name="Mesa V."/>
            <person name="Sprenger R.R."/>
            <person name="Richter M."/>
            <person name="Diez M.S."/>
            <person name="Solano J."/>
            <person name="Bargiela R."/>
            <person name="Golyshina O.V."/>
            <person name="Manteca A."/>
            <person name="Ramos J.L."/>
            <person name="Gallego J.R."/>
            <person name="Llorente I."/>
            <person name="Martins Dos Santos V.A."/>
            <person name="Jensen O.N."/>
            <person name="Pelaez A.I."/>
            <person name="Sanchez J."/>
            <person name="Ferrer M."/>
        </authorList>
    </citation>
    <scope>NUCLEOTIDE SEQUENCE</scope>
</reference>
<dbReference type="PANTHER" id="PTHR42679:SF3">
    <property type="entry name" value="S-METHYL-5'-THIOADENOSINE PHOSPHORYLASE"/>
    <property type="match status" value="1"/>
</dbReference>
<dbReference type="CDD" id="cd09010">
    <property type="entry name" value="MTAP_SsMTAPII_like_MTIP"/>
    <property type="match status" value="1"/>
</dbReference>
<reference evidence="6" key="1">
    <citation type="submission" date="2013-08" db="EMBL/GenBank/DDBJ databases">
        <authorList>
            <person name="Mendez C."/>
            <person name="Richter M."/>
            <person name="Ferrer M."/>
            <person name="Sanchez J."/>
        </authorList>
    </citation>
    <scope>NUCLEOTIDE SEQUENCE</scope>
</reference>
<dbReference type="EMBL" id="AUZY01002854">
    <property type="protein sequence ID" value="EQD71244.1"/>
    <property type="molecule type" value="Genomic_DNA"/>
</dbReference>
<dbReference type="PANTHER" id="PTHR42679">
    <property type="entry name" value="S-METHYL-5'-THIOADENOSINE PHOSPHORYLASE"/>
    <property type="match status" value="1"/>
</dbReference>